<keyword evidence="3" id="KW-1185">Reference proteome</keyword>
<evidence type="ECO:0000256" key="1">
    <source>
        <dbReference type="SAM" id="MobiDB-lite"/>
    </source>
</evidence>
<evidence type="ECO:0000313" key="3">
    <source>
        <dbReference type="Proteomes" id="UP001056374"/>
    </source>
</evidence>
<proteinExistence type="predicted"/>
<dbReference type="Proteomes" id="UP001056374">
    <property type="component" value="Chromosome"/>
</dbReference>
<protein>
    <submittedName>
        <fullName evidence="2">Uncharacterized protein</fullName>
    </submittedName>
</protein>
<sequence length="53" mass="5557">MTDAFTQGLVDMATARNDGIYDAEQRTLQTVGPNQLPPVVPGRTQAGPDGLTA</sequence>
<accession>A0ABY4ZAL8</accession>
<dbReference type="EMBL" id="CP099468">
    <property type="protein sequence ID" value="USQ86084.1"/>
    <property type="molecule type" value="Genomic_DNA"/>
</dbReference>
<feature type="region of interest" description="Disordered" evidence="1">
    <location>
        <begin position="29"/>
        <end position="53"/>
    </location>
</feature>
<evidence type="ECO:0000313" key="2">
    <source>
        <dbReference type="EMBL" id="USQ86084.1"/>
    </source>
</evidence>
<reference evidence="2" key="1">
    <citation type="submission" date="2022-06" db="EMBL/GenBank/DDBJ databases">
        <title>Complete genome sequence of soil microorganisms Streptomyces sp. Qhu-M197 isolated from Alpine meadows habitats on the Tibetan Plateau.</title>
        <authorList>
            <person name="Zhang B."/>
            <person name="Xiang X."/>
            <person name="Fan J."/>
        </authorList>
    </citation>
    <scope>NUCLEOTIDE SEQUENCE</scope>
    <source>
        <strain evidence="2">Qhu-M197</strain>
    </source>
</reference>
<name>A0ABY4ZAL8_9ACTN</name>
<organism evidence="2 3">
    <name type="scientific">Streptomyces phaeoluteigriseus</name>
    <dbReference type="NCBI Taxonomy" id="114686"/>
    <lineage>
        <taxon>Bacteria</taxon>
        <taxon>Bacillati</taxon>
        <taxon>Actinomycetota</taxon>
        <taxon>Actinomycetes</taxon>
        <taxon>Kitasatosporales</taxon>
        <taxon>Streptomycetaceae</taxon>
        <taxon>Streptomyces</taxon>
        <taxon>Streptomyces aurantiacus group</taxon>
    </lineage>
</organism>
<gene>
    <name evidence="2" type="ORF">NFX46_21625</name>
</gene>
<dbReference type="RefSeq" id="WP_252551361.1">
    <property type="nucleotide sequence ID" value="NZ_CP099468.1"/>
</dbReference>